<sequence>MLKAFPAAAGAFESSSGIPFLSLPNMGGIVRKREEECGSAVEAPYVMSEGTVSLTLPGNSQEGMSGILASRLCYSLRHVCKIFVVAAAHTRLLLCYPHTHIQSCSTFPQSSHLGDISSRKVLFPSLTPRYAPSQHRVLCVRPPDRCGVFTLPV</sequence>
<name>A0ABV0XWC5_9TELE</name>
<evidence type="ECO:0000313" key="1">
    <source>
        <dbReference type="EMBL" id="MEQ2285808.1"/>
    </source>
</evidence>
<protein>
    <submittedName>
        <fullName evidence="1">Uncharacterized protein</fullName>
    </submittedName>
</protein>
<gene>
    <name evidence="1" type="ORF">AMECASPLE_035675</name>
</gene>
<dbReference type="EMBL" id="JAHRIP010014787">
    <property type="protein sequence ID" value="MEQ2285808.1"/>
    <property type="molecule type" value="Genomic_DNA"/>
</dbReference>
<evidence type="ECO:0000313" key="2">
    <source>
        <dbReference type="Proteomes" id="UP001469553"/>
    </source>
</evidence>
<dbReference type="Proteomes" id="UP001469553">
    <property type="component" value="Unassembled WGS sequence"/>
</dbReference>
<comment type="caution">
    <text evidence="1">The sequence shown here is derived from an EMBL/GenBank/DDBJ whole genome shotgun (WGS) entry which is preliminary data.</text>
</comment>
<accession>A0ABV0XWC5</accession>
<keyword evidence="2" id="KW-1185">Reference proteome</keyword>
<organism evidence="1 2">
    <name type="scientific">Ameca splendens</name>
    <dbReference type="NCBI Taxonomy" id="208324"/>
    <lineage>
        <taxon>Eukaryota</taxon>
        <taxon>Metazoa</taxon>
        <taxon>Chordata</taxon>
        <taxon>Craniata</taxon>
        <taxon>Vertebrata</taxon>
        <taxon>Euteleostomi</taxon>
        <taxon>Actinopterygii</taxon>
        <taxon>Neopterygii</taxon>
        <taxon>Teleostei</taxon>
        <taxon>Neoteleostei</taxon>
        <taxon>Acanthomorphata</taxon>
        <taxon>Ovalentaria</taxon>
        <taxon>Atherinomorphae</taxon>
        <taxon>Cyprinodontiformes</taxon>
        <taxon>Goodeidae</taxon>
        <taxon>Ameca</taxon>
    </lineage>
</organism>
<proteinExistence type="predicted"/>
<reference evidence="1 2" key="1">
    <citation type="submission" date="2021-06" db="EMBL/GenBank/DDBJ databases">
        <authorList>
            <person name="Palmer J.M."/>
        </authorList>
    </citation>
    <scope>NUCLEOTIDE SEQUENCE [LARGE SCALE GENOMIC DNA]</scope>
    <source>
        <strain evidence="1 2">AS_MEX2019</strain>
        <tissue evidence="1">Muscle</tissue>
    </source>
</reference>